<organism evidence="3 4">
    <name type="scientific">Marinobacter zhejiangensis</name>
    <dbReference type="NCBI Taxonomy" id="488535"/>
    <lineage>
        <taxon>Bacteria</taxon>
        <taxon>Pseudomonadati</taxon>
        <taxon>Pseudomonadota</taxon>
        <taxon>Gammaproteobacteria</taxon>
        <taxon>Pseudomonadales</taxon>
        <taxon>Marinobacteraceae</taxon>
        <taxon>Marinobacter</taxon>
    </lineage>
</organism>
<accession>A0A1I4TH39</accession>
<protein>
    <submittedName>
        <fullName evidence="3">Uncharacterized protein</fullName>
    </submittedName>
</protein>
<evidence type="ECO:0000313" key="4">
    <source>
        <dbReference type="Proteomes" id="UP000198519"/>
    </source>
</evidence>
<feature type="compositionally biased region" description="Low complexity" evidence="1">
    <location>
        <begin position="53"/>
        <end position="68"/>
    </location>
</feature>
<dbReference type="RefSeq" id="WP_139214405.1">
    <property type="nucleotide sequence ID" value="NZ_FOUE01000007.1"/>
</dbReference>
<evidence type="ECO:0000256" key="2">
    <source>
        <dbReference type="SAM" id="SignalP"/>
    </source>
</evidence>
<dbReference type="STRING" id="488535.SAMN04487963_3623"/>
<evidence type="ECO:0000256" key="1">
    <source>
        <dbReference type="SAM" id="MobiDB-lite"/>
    </source>
</evidence>
<sequence>MVRCAKTGRSTYGQALMIVPLVMAMSAVAEWAEAAPRYPVHNPAGAPGNSSMQQIQDQVRSQQRQAQQEMLDRSRAAPPANEPPRTGLPASPQNQAIRCQRQQREIQSGERPQVSGDCRVWRREQYRPMPEP</sequence>
<name>A0A1I4TH39_9GAMM</name>
<reference evidence="4" key="1">
    <citation type="submission" date="2016-10" db="EMBL/GenBank/DDBJ databases">
        <authorList>
            <person name="Varghese N."/>
            <person name="Submissions S."/>
        </authorList>
    </citation>
    <scope>NUCLEOTIDE SEQUENCE [LARGE SCALE GENOMIC DNA]</scope>
    <source>
        <strain evidence="4">CGMCC 1.7061</strain>
    </source>
</reference>
<keyword evidence="2" id="KW-0732">Signal</keyword>
<feature type="signal peptide" evidence="2">
    <location>
        <begin position="1"/>
        <end position="29"/>
    </location>
</feature>
<feature type="chain" id="PRO_5011567128" evidence="2">
    <location>
        <begin position="30"/>
        <end position="132"/>
    </location>
</feature>
<evidence type="ECO:0000313" key="3">
    <source>
        <dbReference type="EMBL" id="SFM75953.1"/>
    </source>
</evidence>
<dbReference type="OrthoDB" id="10007583at2"/>
<dbReference type="Proteomes" id="UP000198519">
    <property type="component" value="Unassembled WGS sequence"/>
</dbReference>
<dbReference type="EMBL" id="FOUE01000007">
    <property type="protein sequence ID" value="SFM75953.1"/>
    <property type="molecule type" value="Genomic_DNA"/>
</dbReference>
<proteinExistence type="predicted"/>
<feature type="region of interest" description="Disordered" evidence="1">
    <location>
        <begin position="38"/>
        <end position="132"/>
    </location>
</feature>
<gene>
    <name evidence="3" type="ORF">SAMN04487963_3623</name>
</gene>
<keyword evidence="4" id="KW-1185">Reference proteome</keyword>
<dbReference type="AlphaFoldDB" id="A0A1I4TH39"/>